<dbReference type="EMBL" id="AMZH03000132">
    <property type="protein sequence ID" value="RRT85348.1"/>
    <property type="molecule type" value="Genomic_DNA"/>
</dbReference>
<reference evidence="1 2" key="1">
    <citation type="journal article" date="2014" name="Agronomy (Basel)">
        <title>A Draft Genome Sequence for Ensete ventricosum, the Drought-Tolerant Tree Against Hunger.</title>
        <authorList>
            <person name="Harrison J."/>
            <person name="Moore K.A."/>
            <person name="Paszkiewicz K."/>
            <person name="Jones T."/>
            <person name="Grant M."/>
            <person name="Ambacheew D."/>
            <person name="Muzemil S."/>
            <person name="Studholme D.J."/>
        </authorList>
    </citation>
    <scope>NUCLEOTIDE SEQUENCE [LARGE SCALE GENOMIC DNA]</scope>
</reference>
<name>A0A427BA56_ENSVE</name>
<dbReference type="Gene3D" id="1.10.510.10">
    <property type="entry name" value="Transferase(Phosphotransferase) domain 1"/>
    <property type="match status" value="1"/>
</dbReference>
<protein>
    <submittedName>
        <fullName evidence="1">Uncharacterized protein</fullName>
    </submittedName>
</protein>
<dbReference type="Pfam" id="PF07714">
    <property type="entry name" value="PK_Tyr_Ser-Thr"/>
    <property type="match status" value="1"/>
</dbReference>
<dbReference type="GO" id="GO:0004672">
    <property type="term" value="F:protein kinase activity"/>
    <property type="evidence" value="ECO:0007669"/>
    <property type="project" value="InterPro"/>
</dbReference>
<dbReference type="InterPro" id="IPR000719">
    <property type="entry name" value="Prot_kinase_dom"/>
</dbReference>
<dbReference type="PROSITE" id="PS50011">
    <property type="entry name" value="PROTEIN_KINASE_DOM"/>
    <property type="match status" value="1"/>
</dbReference>
<dbReference type="Proteomes" id="UP000287651">
    <property type="component" value="Unassembled WGS sequence"/>
</dbReference>
<accession>A0A427BA56</accession>
<dbReference type="InterPro" id="IPR001245">
    <property type="entry name" value="Ser-Thr/Tyr_kinase_cat_dom"/>
</dbReference>
<dbReference type="AlphaFoldDB" id="A0A427BA56"/>
<organism evidence="1 2">
    <name type="scientific">Ensete ventricosum</name>
    <name type="common">Abyssinian banana</name>
    <name type="synonym">Musa ensete</name>
    <dbReference type="NCBI Taxonomy" id="4639"/>
    <lineage>
        <taxon>Eukaryota</taxon>
        <taxon>Viridiplantae</taxon>
        <taxon>Streptophyta</taxon>
        <taxon>Embryophyta</taxon>
        <taxon>Tracheophyta</taxon>
        <taxon>Spermatophyta</taxon>
        <taxon>Magnoliopsida</taxon>
        <taxon>Liliopsida</taxon>
        <taxon>Zingiberales</taxon>
        <taxon>Musaceae</taxon>
        <taxon>Ensete</taxon>
    </lineage>
</organism>
<proteinExistence type="predicted"/>
<dbReference type="SUPFAM" id="SSF56112">
    <property type="entry name" value="Protein kinase-like (PK-like)"/>
    <property type="match status" value="1"/>
</dbReference>
<dbReference type="PANTHER" id="PTHR27006">
    <property type="entry name" value="PROMASTIGOTE SURFACE ANTIGEN PROTEIN PSA"/>
    <property type="match status" value="1"/>
</dbReference>
<dbReference type="InterPro" id="IPR011009">
    <property type="entry name" value="Kinase-like_dom_sf"/>
</dbReference>
<gene>
    <name evidence="1" type="ORF">B296_00002884</name>
</gene>
<comment type="caution">
    <text evidence="1">The sequence shown here is derived from an EMBL/GenBank/DDBJ whole genome shotgun (WGS) entry which is preliminary data.</text>
</comment>
<evidence type="ECO:0000313" key="1">
    <source>
        <dbReference type="EMBL" id="RRT85348.1"/>
    </source>
</evidence>
<dbReference type="GO" id="GO:0005524">
    <property type="term" value="F:ATP binding"/>
    <property type="evidence" value="ECO:0007669"/>
    <property type="project" value="InterPro"/>
</dbReference>
<dbReference type="PANTHER" id="PTHR27006:SF578">
    <property type="entry name" value="RECEPTOR-LIKE SERINE_THREONINE-PROTEIN KINASE"/>
    <property type="match status" value="1"/>
</dbReference>
<evidence type="ECO:0000313" key="2">
    <source>
        <dbReference type="Proteomes" id="UP000287651"/>
    </source>
</evidence>
<sequence>MSPEYAMEGLFSVRSDVYSFGILVLEIMTGRRNSSFHRMKNAVNIVGYAWQLWNEDKAVELIDPTIRSASMISQALRCVHIALLCVQDRASDRPDIDAVIRLMGSGSGPLPMPKQPMFVAVGSADVTETMIANKYESFSTYDVTITMVQGR</sequence>